<keyword evidence="4" id="KW-0472">Membrane</keyword>
<dbReference type="OrthoDB" id="636214at2"/>
<dbReference type="GO" id="GO:0009279">
    <property type="term" value="C:cell outer membrane"/>
    <property type="evidence" value="ECO:0007669"/>
    <property type="project" value="UniProtKB-SubCell"/>
</dbReference>
<comment type="subcellular location">
    <subcellularLocation>
        <location evidence="1">Cell outer membrane</location>
    </subcellularLocation>
</comment>
<reference evidence="8 9" key="1">
    <citation type="submission" date="2016-10" db="EMBL/GenBank/DDBJ databases">
        <authorList>
            <person name="de Groot N.N."/>
        </authorList>
    </citation>
    <scope>NUCLEOTIDE SEQUENCE [LARGE SCALE GENOMIC DNA]</scope>
    <source>
        <strain evidence="8 9">DSM 25186</strain>
    </source>
</reference>
<dbReference type="PROSITE" id="PS51257">
    <property type="entry name" value="PROKAR_LIPOPROTEIN"/>
    <property type="match status" value="1"/>
</dbReference>
<dbReference type="EMBL" id="FNFO01000004">
    <property type="protein sequence ID" value="SDL06248.1"/>
    <property type="molecule type" value="Genomic_DNA"/>
</dbReference>
<evidence type="ECO:0000256" key="5">
    <source>
        <dbReference type="ARBA" id="ARBA00023237"/>
    </source>
</evidence>
<evidence type="ECO:0000256" key="3">
    <source>
        <dbReference type="ARBA" id="ARBA00022729"/>
    </source>
</evidence>
<proteinExistence type="inferred from homology"/>
<dbReference type="RefSeq" id="WP_089682238.1">
    <property type="nucleotide sequence ID" value="NZ_FNFO01000004.1"/>
</dbReference>
<dbReference type="Pfam" id="PF07980">
    <property type="entry name" value="SusD_RagB"/>
    <property type="match status" value="1"/>
</dbReference>
<dbReference type="STRING" id="1075417.SAMN05421823_104274"/>
<keyword evidence="3" id="KW-0732">Signal</keyword>
<comment type="similarity">
    <text evidence="2">Belongs to the SusD family.</text>
</comment>
<accession>A0A1G9GZW8</accession>
<keyword evidence="5" id="KW-0998">Cell outer membrane</keyword>
<dbReference type="InterPro" id="IPR033985">
    <property type="entry name" value="SusD-like_N"/>
</dbReference>
<name>A0A1G9GZW8_9BACT</name>
<evidence type="ECO:0000256" key="4">
    <source>
        <dbReference type="ARBA" id="ARBA00023136"/>
    </source>
</evidence>
<sequence>MKKLYFLLSTLVLLAGGCTENLDPQLYGSLSPVNFPQSENDFELYMLEVYKPFNAKWGYQDLDWQNNFYSYEYGYVQLFDAPTDLFAEFPEWGGFFEAFSKANFVFLKTQGRTSHFEKVRFVTRITKIIDDLEQADIREEPKNQFLAEAHMARGWIMYYLLHLYGPLPVILDPALIGTDAEDNLTRPDRATYVSAIAEDLQFAAEHLDAYPAEYGRFNRGIALTVLMRLYLNEKNFQQAEEIGREIQTMGYSLVEDYTSLFREATEINNETIFAVSCQPDQSGNQNQGNMNAFAFYCYPSDYPGEKVQGGWPSPNGVYAANWSFYDSFDPNDERRNLLVAEYVNKSGETRDRSNLRGAVVAKYPDEGGGTNAFQGNDLPLARYADVLLMLAEAINETSGPTAEAVELINQVRRRAGIGDLPEADIASKEALRDAILRERGWELYFEGYRKMDLVRHGKWEAALQSVGKTPGPTLLPLPDYAINNSGGQLTQNEGY</sequence>
<dbReference type="Pfam" id="PF14322">
    <property type="entry name" value="SusD-like_3"/>
    <property type="match status" value="1"/>
</dbReference>
<dbReference type="Gene3D" id="1.25.40.390">
    <property type="match status" value="1"/>
</dbReference>
<keyword evidence="9" id="KW-1185">Reference proteome</keyword>
<dbReference type="Proteomes" id="UP000198510">
    <property type="component" value="Unassembled WGS sequence"/>
</dbReference>
<dbReference type="AlphaFoldDB" id="A0A1G9GZW8"/>
<evidence type="ECO:0000259" key="6">
    <source>
        <dbReference type="Pfam" id="PF07980"/>
    </source>
</evidence>
<dbReference type="InterPro" id="IPR012944">
    <property type="entry name" value="SusD_RagB_dom"/>
</dbReference>
<gene>
    <name evidence="8" type="ORF">SAMN05421823_104274</name>
</gene>
<evidence type="ECO:0000259" key="7">
    <source>
        <dbReference type="Pfam" id="PF14322"/>
    </source>
</evidence>
<evidence type="ECO:0000313" key="9">
    <source>
        <dbReference type="Proteomes" id="UP000198510"/>
    </source>
</evidence>
<evidence type="ECO:0000256" key="1">
    <source>
        <dbReference type="ARBA" id="ARBA00004442"/>
    </source>
</evidence>
<protein>
    <submittedName>
        <fullName evidence="8">Starch-binding associating with outer membrane</fullName>
    </submittedName>
</protein>
<evidence type="ECO:0000256" key="2">
    <source>
        <dbReference type="ARBA" id="ARBA00006275"/>
    </source>
</evidence>
<feature type="domain" description="SusD-like N-terminal" evidence="7">
    <location>
        <begin position="123"/>
        <end position="231"/>
    </location>
</feature>
<dbReference type="InterPro" id="IPR011990">
    <property type="entry name" value="TPR-like_helical_dom_sf"/>
</dbReference>
<organism evidence="8 9">
    <name type="scientific">Catalinimonas alkaloidigena</name>
    <dbReference type="NCBI Taxonomy" id="1075417"/>
    <lineage>
        <taxon>Bacteria</taxon>
        <taxon>Pseudomonadati</taxon>
        <taxon>Bacteroidota</taxon>
        <taxon>Cytophagia</taxon>
        <taxon>Cytophagales</taxon>
        <taxon>Catalimonadaceae</taxon>
        <taxon>Catalinimonas</taxon>
    </lineage>
</organism>
<feature type="domain" description="RagB/SusD" evidence="6">
    <location>
        <begin position="352"/>
        <end position="495"/>
    </location>
</feature>
<evidence type="ECO:0000313" key="8">
    <source>
        <dbReference type="EMBL" id="SDL06248.1"/>
    </source>
</evidence>
<dbReference type="SUPFAM" id="SSF48452">
    <property type="entry name" value="TPR-like"/>
    <property type="match status" value="1"/>
</dbReference>